<dbReference type="PANTHER" id="PTHR34322">
    <property type="entry name" value="TRANSPOSASE, Y1_TNP DOMAIN-CONTAINING"/>
    <property type="match status" value="1"/>
</dbReference>
<dbReference type="SMART" id="SM01321">
    <property type="entry name" value="Y1_Tnp"/>
    <property type="match status" value="1"/>
</dbReference>
<comment type="caution">
    <text evidence="2">The sequence shown here is derived from an EMBL/GenBank/DDBJ whole genome shotgun (WGS) entry which is preliminary data.</text>
</comment>
<dbReference type="InterPro" id="IPR002686">
    <property type="entry name" value="Transposase_17"/>
</dbReference>
<dbReference type="PANTHER" id="PTHR34322:SF2">
    <property type="entry name" value="TRANSPOSASE IS200-LIKE DOMAIN-CONTAINING PROTEIN"/>
    <property type="match status" value="1"/>
</dbReference>
<proteinExistence type="predicted"/>
<protein>
    <submittedName>
        <fullName evidence="2">Transposase</fullName>
    </submittedName>
</protein>
<dbReference type="Pfam" id="PF01797">
    <property type="entry name" value="Y1_Tnp"/>
    <property type="match status" value="1"/>
</dbReference>
<dbReference type="RefSeq" id="WP_232890256.1">
    <property type="nucleotide sequence ID" value="NZ_JAJSPM010000001.1"/>
</dbReference>
<dbReference type="Gene3D" id="3.30.70.1290">
    <property type="entry name" value="Transposase IS200-like"/>
    <property type="match status" value="1"/>
</dbReference>
<keyword evidence="3" id="KW-1185">Reference proteome</keyword>
<organism evidence="2 3">
    <name type="scientific">Legionella resiliens</name>
    <dbReference type="NCBI Taxonomy" id="2905958"/>
    <lineage>
        <taxon>Bacteria</taxon>
        <taxon>Pseudomonadati</taxon>
        <taxon>Pseudomonadota</taxon>
        <taxon>Gammaproteobacteria</taxon>
        <taxon>Legionellales</taxon>
        <taxon>Legionellaceae</taxon>
        <taxon>Legionella</taxon>
    </lineage>
</organism>
<sequence length="120" mass="13974">MVRPLRIEFADGLYHITSRGNRKEAIYLSDEDRENFLSVLGDACLKYQWLCHSYCLMTNHYNLLIETPLGNLSKGICYLKGYTLRNLINYTSGLGMSYKVAINLYWLRKRVVALHSIKSY</sequence>
<name>A0ABS8WX24_9GAMM</name>
<feature type="domain" description="Transposase IS200-like" evidence="1">
    <location>
        <begin position="9"/>
        <end position="115"/>
    </location>
</feature>
<evidence type="ECO:0000259" key="1">
    <source>
        <dbReference type="SMART" id="SM01321"/>
    </source>
</evidence>
<dbReference type="SUPFAM" id="SSF143422">
    <property type="entry name" value="Transposase IS200-like"/>
    <property type="match status" value="1"/>
</dbReference>
<dbReference type="Proteomes" id="UP001320170">
    <property type="component" value="Unassembled WGS sequence"/>
</dbReference>
<evidence type="ECO:0000313" key="3">
    <source>
        <dbReference type="Proteomes" id="UP001320170"/>
    </source>
</evidence>
<accession>A0ABS8WX24</accession>
<dbReference type="InterPro" id="IPR036515">
    <property type="entry name" value="Transposase_17_sf"/>
</dbReference>
<gene>
    <name evidence="2" type="ORF">LXO92_01445</name>
</gene>
<evidence type="ECO:0000313" key="2">
    <source>
        <dbReference type="EMBL" id="MCE3531040.1"/>
    </source>
</evidence>
<reference evidence="2 3" key="1">
    <citation type="journal article" date="2024" name="Pathogens">
        <title>Characterization of a Novel Species of Legionella Isolated from a Healthcare Facility: Legionella resiliens sp. nov.</title>
        <authorList>
            <person name="Cristino S."/>
            <person name="Pascale M.R."/>
            <person name="Marino F."/>
            <person name="Derelitto C."/>
            <person name="Salaris S."/>
            <person name="Orsini M."/>
            <person name="Squarzoni S."/>
            <person name="Grottola A."/>
            <person name="Girolamini L."/>
        </authorList>
    </citation>
    <scope>NUCLEOTIDE SEQUENCE [LARGE SCALE GENOMIC DNA]</scope>
    <source>
        <strain evidence="2 3">8cVS16</strain>
    </source>
</reference>
<dbReference type="EMBL" id="JAJTND010000001">
    <property type="protein sequence ID" value="MCE3531040.1"/>
    <property type="molecule type" value="Genomic_DNA"/>
</dbReference>